<feature type="region of interest" description="Disordered" evidence="1">
    <location>
        <begin position="1"/>
        <end position="47"/>
    </location>
</feature>
<dbReference type="EMBL" id="JANPWB010000003">
    <property type="protein sequence ID" value="KAJ1200294.1"/>
    <property type="molecule type" value="Genomic_DNA"/>
</dbReference>
<evidence type="ECO:0000313" key="3">
    <source>
        <dbReference type="Proteomes" id="UP001066276"/>
    </source>
</evidence>
<name>A0AAV7VHY3_PLEWA</name>
<feature type="compositionally biased region" description="Basic and acidic residues" evidence="1">
    <location>
        <begin position="37"/>
        <end position="47"/>
    </location>
</feature>
<gene>
    <name evidence="2" type="ORF">NDU88_004118</name>
</gene>
<comment type="caution">
    <text evidence="2">The sequence shown here is derived from an EMBL/GenBank/DDBJ whole genome shotgun (WGS) entry which is preliminary data.</text>
</comment>
<keyword evidence="3" id="KW-1185">Reference proteome</keyword>
<proteinExistence type="predicted"/>
<evidence type="ECO:0000313" key="2">
    <source>
        <dbReference type="EMBL" id="KAJ1200294.1"/>
    </source>
</evidence>
<sequence>MAVSKTVKDDSLLQTQGGGGTGIKEMTVDGPKWRKSPIGEEEKQLKEKNRKAQLILGEERKRPTEEERKIRLPLVIRDGLSDADITEKIEKDRGK</sequence>
<evidence type="ECO:0000256" key="1">
    <source>
        <dbReference type="SAM" id="MobiDB-lite"/>
    </source>
</evidence>
<reference evidence="2" key="1">
    <citation type="journal article" date="2022" name="bioRxiv">
        <title>Sequencing and chromosome-scale assembly of the giantPleurodeles waltlgenome.</title>
        <authorList>
            <person name="Brown T."/>
            <person name="Elewa A."/>
            <person name="Iarovenko S."/>
            <person name="Subramanian E."/>
            <person name="Araus A.J."/>
            <person name="Petzold A."/>
            <person name="Susuki M."/>
            <person name="Suzuki K.-i.T."/>
            <person name="Hayashi T."/>
            <person name="Toyoda A."/>
            <person name="Oliveira C."/>
            <person name="Osipova E."/>
            <person name="Leigh N.D."/>
            <person name="Simon A."/>
            <person name="Yun M.H."/>
        </authorList>
    </citation>
    <scope>NUCLEOTIDE SEQUENCE</scope>
    <source>
        <strain evidence="2">20211129_DDA</strain>
        <tissue evidence="2">Liver</tissue>
    </source>
</reference>
<protein>
    <submittedName>
        <fullName evidence="2">Uncharacterized protein</fullName>
    </submittedName>
</protein>
<organism evidence="2 3">
    <name type="scientific">Pleurodeles waltl</name>
    <name type="common">Iberian ribbed newt</name>
    <dbReference type="NCBI Taxonomy" id="8319"/>
    <lineage>
        <taxon>Eukaryota</taxon>
        <taxon>Metazoa</taxon>
        <taxon>Chordata</taxon>
        <taxon>Craniata</taxon>
        <taxon>Vertebrata</taxon>
        <taxon>Euteleostomi</taxon>
        <taxon>Amphibia</taxon>
        <taxon>Batrachia</taxon>
        <taxon>Caudata</taxon>
        <taxon>Salamandroidea</taxon>
        <taxon>Salamandridae</taxon>
        <taxon>Pleurodelinae</taxon>
        <taxon>Pleurodeles</taxon>
    </lineage>
</organism>
<accession>A0AAV7VHY3</accession>
<feature type="compositionally biased region" description="Basic and acidic residues" evidence="1">
    <location>
        <begin position="1"/>
        <end position="11"/>
    </location>
</feature>
<dbReference type="AlphaFoldDB" id="A0AAV7VHY3"/>
<dbReference type="Proteomes" id="UP001066276">
    <property type="component" value="Chromosome 2_1"/>
</dbReference>